<dbReference type="GeneID" id="73345388"/>
<keyword evidence="2" id="KW-1185">Reference proteome</keyword>
<protein>
    <submittedName>
        <fullName evidence="1">Uncharacterized protein</fullName>
    </submittedName>
</protein>
<accession>A0A9Q8WJT4</accession>
<dbReference type="KEGG" id="clup:CLUP02_11410"/>
<dbReference type="EMBL" id="CP019477">
    <property type="protein sequence ID" value="UQC85911.1"/>
    <property type="molecule type" value="Genomic_DNA"/>
</dbReference>
<dbReference type="RefSeq" id="XP_049147523.1">
    <property type="nucleotide sequence ID" value="XM_049290378.1"/>
</dbReference>
<sequence length="107" mass="11904">MLWVAVSLKNRVFTFMIVAIHHQVRLGREAKYLILHNARAHTTASPRTLYKYASSVLGVDADTPPGAQQWHTLEPQSRGLLVNPPVSLPALGAKLCTISIARLMFSW</sequence>
<organism evidence="1 2">
    <name type="scientific">Colletotrichum lupini</name>
    <dbReference type="NCBI Taxonomy" id="145971"/>
    <lineage>
        <taxon>Eukaryota</taxon>
        <taxon>Fungi</taxon>
        <taxon>Dikarya</taxon>
        <taxon>Ascomycota</taxon>
        <taxon>Pezizomycotina</taxon>
        <taxon>Sordariomycetes</taxon>
        <taxon>Hypocreomycetidae</taxon>
        <taxon>Glomerellales</taxon>
        <taxon>Glomerellaceae</taxon>
        <taxon>Colletotrichum</taxon>
        <taxon>Colletotrichum acutatum species complex</taxon>
    </lineage>
</organism>
<name>A0A9Q8WJT4_9PEZI</name>
<dbReference type="AlphaFoldDB" id="A0A9Q8WJT4"/>
<evidence type="ECO:0000313" key="2">
    <source>
        <dbReference type="Proteomes" id="UP000830671"/>
    </source>
</evidence>
<gene>
    <name evidence="1" type="ORF">CLUP02_11410</name>
</gene>
<dbReference type="Proteomes" id="UP000830671">
    <property type="component" value="Chromosome 5"/>
</dbReference>
<reference evidence="1" key="1">
    <citation type="journal article" date="2021" name="Mol. Plant Microbe Interact.">
        <title>Complete Genome Sequence of the Plant-Pathogenic Fungus Colletotrichum lupini.</title>
        <authorList>
            <person name="Baroncelli R."/>
            <person name="Pensec F."/>
            <person name="Da Lio D."/>
            <person name="Boufleur T."/>
            <person name="Vicente I."/>
            <person name="Sarrocco S."/>
            <person name="Picot A."/>
            <person name="Baraldi E."/>
            <person name="Sukno S."/>
            <person name="Thon M."/>
            <person name="Le Floch G."/>
        </authorList>
    </citation>
    <scope>NUCLEOTIDE SEQUENCE</scope>
    <source>
        <strain evidence="1">IMI 504893</strain>
    </source>
</reference>
<evidence type="ECO:0000313" key="1">
    <source>
        <dbReference type="EMBL" id="UQC85911.1"/>
    </source>
</evidence>
<proteinExistence type="predicted"/>